<dbReference type="EMBL" id="UASO01000008">
    <property type="protein sequence ID" value="SQC86781.1"/>
    <property type="molecule type" value="Genomic_DNA"/>
</dbReference>
<gene>
    <name evidence="2" type="ORF">NCTC9645_04880</name>
</gene>
<evidence type="ECO:0000313" key="2">
    <source>
        <dbReference type="EMBL" id="SQC86781.1"/>
    </source>
</evidence>
<dbReference type="Proteomes" id="UP000250675">
    <property type="component" value="Unassembled WGS sequence"/>
</dbReference>
<accession>A0A060VLW0</accession>
<reference evidence="2 3" key="1">
    <citation type="submission" date="2018-06" db="EMBL/GenBank/DDBJ databases">
        <authorList>
            <consortium name="Pathogen Informatics"/>
            <person name="Doyle S."/>
        </authorList>
    </citation>
    <scope>NUCLEOTIDE SEQUENCE [LARGE SCALE GENOMIC DNA]</scope>
    <source>
        <strain evidence="2 3">NCTC9645</strain>
    </source>
</reference>
<organism evidence="2 3">
    <name type="scientific">Klebsiella pneumoniae</name>
    <dbReference type="NCBI Taxonomy" id="573"/>
    <lineage>
        <taxon>Bacteria</taxon>
        <taxon>Pseudomonadati</taxon>
        <taxon>Pseudomonadota</taxon>
        <taxon>Gammaproteobacteria</taxon>
        <taxon>Enterobacterales</taxon>
        <taxon>Enterobacteriaceae</taxon>
        <taxon>Klebsiella/Raoultella group</taxon>
        <taxon>Klebsiella</taxon>
        <taxon>Klebsiella pneumoniae complex</taxon>
    </lineage>
</organism>
<proteinExistence type="predicted"/>
<evidence type="ECO:0000313" key="3">
    <source>
        <dbReference type="Proteomes" id="UP000250675"/>
    </source>
</evidence>
<keyword evidence="1" id="KW-0812">Transmembrane</keyword>
<protein>
    <submittedName>
        <fullName evidence="2">Uncharacterized protein</fullName>
    </submittedName>
</protein>
<name>A0A060VLW0_KLEPN</name>
<feature type="transmembrane region" description="Helical" evidence="1">
    <location>
        <begin position="37"/>
        <end position="56"/>
    </location>
</feature>
<dbReference type="AlphaFoldDB" id="A0A060VLW0"/>
<keyword evidence="1" id="KW-1133">Transmembrane helix</keyword>
<sequence length="113" mass="13071">MIFAKFQSLTHKIDTMVIRDIKREMPLKYWSFKVAEWIARIGTIGFVLTFITYFGFGLMMQYYGQNLPESFTEGCAQAIVALIAIALVGFLVRGGLYVDLEKRILDKWQSYVQ</sequence>
<feature type="transmembrane region" description="Helical" evidence="1">
    <location>
        <begin position="76"/>
        <end position="98"/>
    </location>
</feature>
<keyword evidence="1" id="KW-0472">Membrane</keyword>
<evidence type="ECO:0000256" key="1">
    <source>
        <dbReference type="SAM" id="Phobius"/>
    </source>
</evidence>